<dbReference type="InterPro" id="IPR044643">
    <property type="entry name" value="TrpF_fam"/>
</dbReference>
<evidence type="ECO:0000256" key="9">
    <source>
        <dbReference type="HAMAP-Rule" id="MF_00135"/>
    </source>
</evidence>
<accession>A0A0D6XSL3</accession>
<dbReference type="OrthoDB" id="9786954at2"/>
<dbReference type="InterPro" id="IPR013785">
    <property type="entry name" value="Aldolase_TIM"/>
</dbReference>
<comment type="catalytic activity">
    <reaction evidence="1 9">
        <text>N-(5-phospho-beta-D-ribosyl)anthranilate = 1-(2-carboxyphenylamino)-1-deoxy-D-ribulose 5-phosphate</text>
        <dbReference type="Rhea" id="RHEA:21540"/>
        <dbReference type="ChEBI" id="CHEBI:18277"/>
        <dbReference type="ChEBI" id="CHEBI:58613"/>
        <dbReference type="EC" id="5.3.1.24"/>
    </reaction>
</comment>
<keyword evidence="5 9" id="KW-0028">Amino-acid biosynthesis</keyword>
<keyword evidence="6 9" id="KW-0822">Tryptophan biosynthesis</keyword>
<dbReference type="Proteomes" id="UP000032366">
    <property type="component" value="Unassembled WGS sequence"/>
</dbReference>
<dbReference type="EMBL" id="JXWY01000002">
    <property type="protein sequence ID" value="KIX91819.1"/>
    <property type="molecule type" value="Genomic_DNA"/>
</dbReference>
<dbReference type="RefSeq" id="WP_044358596.1">
    <property type="nucleotide sequence ID" value="NZ_JXWY01000002.1"/>
</dbReference>
<dbReference type="GO" id="GO:0004640">
    <property type="term" value="F:phosphoribosylanthranilate isomerase activity"/>
    <property type="evidence" value="ECO:0007669"/>
    <property type="project" value="UniProtKB-UniRule"/>
</dbReference>
<dbReference type="EC" id="5.3.1.24" evidence="3 9"/>
<dbReference type="CDD" id="cd00405">
    <property type="entry name" value="PRAI"/>
    <property type="match status" value="1"/>
</dbReference>
<dbReference type="STRING" id="569857.TP70_00635"/>
<dbReference type="UniPathway" id="UPA00035">
    <property type="reaction ID" value="UER00042"/>
</dbReference>
<dbReference type="InterPro" id="IPR011060">
    <property type="entry name" value="RibuloseP-bd_barrel"/>
</dbReference>
<gene>
    <name evidence="9 12" type="primary">trpF</name>
    <name evidence="12" type="ORF">NCTC13832_02138</name>
    <name evidence="11" type="ORF">TP70_00635</name>
</gene>
<sequence>MYVKYCGFTRVQDVRYACTCDVDAIGFVMYPPSARSVDVATVKRLSADVPDHIDRVAVTVNMPLCMIQQLVKQTRINTLQLHGDESTTYIQKLRELLPHIQIFKALKGDDTIAQQVAKYAPYVDRLLIDTPSHAYGGVGATFDWRLLESIPLEKVLIAGGLNAEMLPILLSQRPNIAGVDIASGIEDETKGQKSPNKMTTIQHILGGIYHDKDTITCR</sequence>
<keyword evidence="8 9" id="KW-0413">Isomerase</keyword>
<dbReference type="Pfam" id="PF00697">
    <property type="entry name" value="PRAI"/>
    <property type="match status" value="1"/>
</dbReference>
<dbReference type="PANTHER" id="PTHR42894:SF1">
    <property type="entry name" value="N-(5'-PHOSPHORIBOSYL)ANTHRANILATE ISOMERASE"/>
    <property type="match status" value="1"/>
</dbReference>
<proteinExistence type="inferred from homology"/>
<dbReference type="SUPFAM" id="SSF51366">
    <property type="entry name" value="Ribulose-phoshate binding barrel"/>
    <property type="match status" value="1"/>
</dbReference>
<feature type="domain" description="N-(5'phosphoribosyl) anthranilate isomerase (PRAI)" evidence="10">
    <location>
        <begin position="3"/>
        <end position="200"/>
    </location>
</feature>
<reference evidence="11 13" key="1">
    <citation type="submission" date="2015-01" db="EMBL/GenBank/DDBJ databases">
        <authorList>
            <person name="Guo J."/>
        </authorList>
    </citation>
    <scope>NUCLEOTIDE SEQUENCE [LARGE SCALE GENOMIC DNA]</scope>
    <source>
        <strain evidence="11 13">DSM 22147</strain>
    </source>
</reference>
<evidence type="ECO:0000313" key="12">
    <source>
        <dbReference type="EMBL" id="SUM58390.1"/>
    </source>
</evidence>
<reference evidence="12 14" key="2">
    <citation type="submission" date="2018-06" db="EMBL/GenBank/DDBJ databases">
        <authorList>
            <consortium name="Pathogen Informatics"/>
            <person name="Doyle S."/>
        </authorList>
    </citation>
    <scope>NUCLEOTIDE SEQUENCE [LARGE SCALE GENOMIC DNA]</scope>
    <source>
        <strain evidence="12 14">NCTC13832</strain>
    </source>
</reference>
<evidence type="ECO:0000256" key="3">
    <source>
        <dbReference type="ARBA" id="ARBA00012572"/>
    </source>
</evidence>
<protein>
    <recommendedName>
        <fullName evidence="4 9">N-(5'-phosphoribosyl)anthranilate isomerase</fullName>
        <shortName evidence="9">PRAI</shortName>
        <ecNumber evidence="3 9">5.3.1.24</ecNumber>
    </recommendedName>
</protein>
<evidence type="ECO:0000256" key="6">
    <source>
        <dbReference type="ARBA" id="ARBA00022822"/>
    </source>
</evidence>
<keyword evidence="7 9" id="KW-0057">Aromatic amino acid biosynthesis</keyword>
<name>A0A0D6XSL3_9STAP</name>
<evidence type="ECO:0000259" key="10">
    <source>
        <dbReference type="Pfam" id="PF00697"/>
    </source>
</evidence>
<evidence type="ECO:0000256" key="8">
    <source>
        <dbReference type="ARBA" id="ARBA00023235"/>
    </source>
</evidence>
<evidence type="ECO:0000256" key="5">
    <source>
        <dbReference type="ARBA" id="ARBA00022605"/>
    </source>
</evidence>
<organism evidence="12 14">
    <name type="scientific">Staphylococcus microti</name>
    <dbReference type="NCBI Taxonomy" id="569857"/>
    <lineage>
        <taxon>Bacteria</taxon>
        <taxon>Bacillati</taxon>
        <taxon>Bacillota</taxon>
        <taxon>Bacilli</taxon>
        <taxon>Bacillales</taxon>
        <taxon>Staphylococcaceae</taxon>
        <taxon>Staphylococcus</taxon>
    </lineage>
</organism>
<evidence type="ECO:0000313" key="13">
    <source>
        <dbReference type="Proteomes" id="UP000032366"/>
    </source>
</evidence>
<evidence type="ECO:0000313" key="11">
    <source>
        <dbReference type="EMBL" id="KIX91819.1"/>
    </source>
</evidence>
<evidence type="ECO:0000256" key="2">
    <source>
        <dbReference type="ARBA" id="ARBA00004664"/>
    </source>
</evidence>
<dbReference type="EMBL" id="UHDT01000001">
    <property type="protein sequence ID" value="SUM58390.1"/>
    <property type="molecule type" value="Genomic_DNA"/>
</dbReference>
<dbReference type="PANTHER" id="PTHR42894">
    <property type="entry name" value="N-(5'-PHOSPHORIBOSYL)ANTHRANILATE ISOMERASE"/>
    <property type="match status" value="1"/>
</dbReference>
<dbReference type="GO" id="GO:0000162">
    <property type="term" value="P:L-tryptophan biosynthetic process"/>
    <property type="evidence" value="ECO:0007669"/>
    <property type="project" value="UniProtKB-UniRule"/>
</dbReference>
<evidence type="ECO:0000256" key="4">
    <source>
        <dbReference type="ARBA" id="ARBA00022272"/>
    </source>
</evidence>
<dbReference type="HAMAP" id="MF_00135">
    <property type="entry name" value="PRAI"/>
    <property type="match status" value="1"/>
</dbReference>
<keyword evidence="13" id="KW-1185">Reference proteome</keyword>
<evidence type="ECO:0000256" key="1">
    <source>
        <dbReference type="ARBA" id="ARBA00001164"/>
    </source>
</evidence>
<comment type="similarity">
    <text evidence="9">Belongs to the TrpF family.</text>
</comment>
<dbReference type="Gene3D" id="3.20.20.70">
    <property type="entry name" value="Aldolase class I"/>
    <property type="match status" value="1"/>
</dbReference>
<dbReference type="AlphaFoldDB" id="A0A0D6XSL3"/>
<dbReference type="InterPro" id="IPR001240">
    <property type="entry name" value="PRAI_dom"/>
</dbReference>
<evidence type="ECO:0000256" key="7">
    <source>
        <dbReference type="ARBA" id="ARBA00023141"/>
    </source>
</evidence>
<dbReference type="Proteomes" id="UP000254100">
    <property type="component" value="Unassembled WGS sequence"/>
</dbReference>
<evidence type="ECO:0000313" key="14">
    <source>
        <dbReference type="Proteomes" id="UP000254100"/>
    </source>
</evidence>
<comment type="pathway">
    <text evidence="2 9">Amino-acid biosynthesis; L-tryptophan biosynthesis; L-tryptophan from chorismate: step 3/5.</text>
</comment>